<comment type="cofactor">
    <cofactor evidence="1">
        <name>Mg(2+)</name>
        <dbReference type="ChEBI" id="CHEBI:18420"/>
    </cofactor>
</comment>
<dbReference type="PANTHER" id="PTHR14950">
    <property type="entry name" value="DICER-RELATED"/>
    <property type="match status" value="1"/>
</dbReference>
<feature type="region of interest" description="Disordered" evidence="8">
    <location>
        <begin position="340"/>
        <end position="361"/>
    </location>
</feature>
<dbReference type="Pfam" id="PF00636">
    <property type="entry name" value="Ribonuclease_3"/>
    <property type="match status" value="2"/>
</dbReference>
<dbReference type="InterPro" id="IPR005034">
    <property type="entry name" value="Dicer_dimerisation"/>
</dbReference>
<reference evidence="12" key="1">
    <citation type="submission" date="2020-11" db="EMBL/GenBank/DDBJ databases">
        <authorList>
            <consortium name="DOE Joint Genome Institute"/>
            <person name="Ahrendt S."/>
            <person name="Riley R."/>
            <person name="Andreopoulos W."/>
            <person name="Labutti K."/>
            <person name="Pangilinan J."/>
            <person name="Ruiz-Duenas F.J."/>
            <person name="Barrasa J.M."/>
            <person name="Sanchez-Garcia M."/>
            <person name="Camarero S."/>
            <person name="Miyauchi S."/>
            <person name="Serrano A."/>
            <person name="Linde D."/>
            <person name="Babiker R."/>
            <person name="Drula E."/>
            <person name="Ayuso-Fernandez I."/>
            <person name="Pacheco R."/>
            <person name="Padilla G."/>
            <person name="Ferreira P."/>
            <person name="Barriuso J."/>
            <person name="Kellner H."/>
            <person name="Castanera R."/>
            <person name="Alfaro M."/>
            <person name="Ramirez L."/>
            <person name="Pisabarro A.G."/>
            <person name="Kuo A."/>
            <person name="Tritt A."/>
            <person name="Lipzen A."/>
            <person name="He G."/>
            <person name="Yan M."/>
            <person name="Ng V."/>
            <person name="Cullen D."/>
            <person name="Martin F."/>
            <person name="Rosso M.-N."/>
            <person name="Henrissat B."/>
            <person name="Hibbett D."/>
            <person name="Martinez A.T."/>
            <person name="Grigoriev I.V."/>
        </authorList>
    </citation>
    <scope>NUCLEOTIDE SEQUENCE</scope>
    <source>
        <strain evidence="12">CBS 247.69</strain>
    </source>
</reference>
<evidence type="ECO:0000256" key="8">
    <source>
        <dbReference type="SAM" id="MobiDB-lite"/>
    </source>
</evidence>
<evidence type="ECO:0000256" key="2">
    <source>
        <dbReference type="ARBA" id="ARBA00022737"/>
    </source>
</evidence>
<evidence type="ECO:0000256" key="7">
    <source>
        <dbReference type="ARBA" id="ARBA00035116"/>
    </source>
</evidence>
<dbReference type="SUPFAM" id="SSF69065">
    <property type="entry name" value="RNase III domain-like"/>
    <property type="match status" value="2"/>
</dbReference>
<accession>A0A9P5YK83</accession>
<dbReference type="Proteomes" id="UP000807353">
    <property type="component" value="Unassembled WGS sequence"/>
</dbReference>
<dbReference type="PROSITE" id="PS00517">
    <property type="entry name" value="RNASE_3_1"/>
    <property type="match status" value="1"/>
</dbReference>
<proteinExistence type="inferred from homology"/>
<dbReference type="CDD" id="cd00593">
    <property type="entry name" value="RIBOc"/>
    <property type="match status" value="2"/>
</dbReference>
<sequence>MHDFYRVTDALSRPRVFAIAVPPTEHGFHFDSAMLKLEATLHSKVFGVSAEKRQEILALPDRPNEFVILYDRTSNTVEGRLLRQLELLDPSCNIFRKHFNASRLALSDVGSCASDLIWRRALKDIEVIVQPSYVEEDEEGQSVPMIQRQIRDTVKNWTFMMPNLDASSRGFNVTPKFLKLVQTLKSCKFQGAGFRGIVFVQRHATALVIVDILRTLDEQLVFLRPCALVGHGPLSTPEHQQEILHNFAAGSCNLLIATKSAEDLDVPKASIVIRFDIFDSQVSHAYVRSCTRGRESHLVHMIERNNEVHRHVLSKITQLDVEMLRWTEVLATTVHSAVPPHTLQETTQSYPSGSEDEEDPHGFIQDPIAGGRIYLQDATRIIYRVAASLVSHNTGVSVGQSIFKFDHERREFGTPRTYLCTILLPGTPANGISGSPSISRAHARRTACYKACEALVGAGIIDYRLFPIPPDLFHNDTIERLPSLNLTDKKISGTRLYQRKEPEFWTNIDTEPLTLLYPTIISTSDTGGSARTRAPFLILTRKSLPDLTSFNLFCSAVPTRVNFRRAAVLEVDADRLHDLHLYTVRLVRVISNKPYACEIDKMVYFFAPLTMEAVQFMGVSRPFLSPPNVVEFISWDLVTLAGHDHAISLKIGSLEELQCDVADAVIQDNWVEFTRRYETVRIRPDLTPLSKPLDSPREAEYESLVDFCKARRKGFEGLKDYDQPIIEVSKIPASLNHLNPVSQLPSESSKSPAKYLIPELCAKSTIPASTLHMALLLPSITRRIDDFLLVKELNTKYFDNTISEELLYMAICAPSAAVEHDYERLELLGDAFLKYLSTVYVFVTYPASSEGELHAARMTIISNKTLLQCACNIDLPIFIQAKPFASKAWHPPNFYISPTAPPHSKSPVETPKDVDIAESSSLQLPMNPVWLAQSDLKVHEVSDYAVDQKKKKQNRLSTTQFLGDKAIADVAEAIIGAAYISGGREVALNVTKALGVPIPNIRQWSDFGRKARVPPQKITAKLKPKSIEEVEAIIGHKFARPYLLAQALTHPSIQGFESTSYERLEFVGDAVLDFMVIRHIYDRDQQLSPGGLTLLKSAMVSNSALAAICVWSGLHEHLLYESYILATSIQEYVTAIKTKQDEEYRAAEREDRPPGQYWLEIEPPKAISDVLESIAGAIYISDDFSPVGVEALFDNVLKPFYDKHITLKTPSYHPTKVLFELFQAQGCHQFKIIKRRSGNNTLCYVIVHDVILSSGEDLTPTIAARRASLSALDALEGDTSFVTRTCDCHTLSKRKQKKSDLEYIIQNLEDSPSENGKPSRNTLSETEFGEDMILGD</sequence>
<dbReference type="PROSITE" id="PS51194">
    <property type="entry name" value="HELICASE_CTER"/>
    <property type="match status" value="1"/>
</dbReference>
<dbReference type="PROSITE" id="PS50821">
    <property type="entry name" value="PAZ"/>
    <property type="match status" value="1"/>
</dbReference>
<dbReference type="InterPro" id="IPR036389">
    <property type="entry name" value="RNase_III_sf"/>
</dbReference>
<protein>
    <submittedName>
        <fullName evidence="12">Uncharacterized protein</fullName>
    </submittedName>
</protein>
<dbReference type="Gene3D" id="2.170.260.10">
    <property type="entry name" value="paz domain"/>
    <property type="match status" value="1"/>
</dbReference>
<keyword evidence="4" id="KW-0378">Hydrolase</keyword>
<dbReference type="EMBL" id="MU150231">
    <property type="protein sequence ID" value="KAF9469115.1"/>
    <property type="molecule type" value="Genomic_DNA"/>
</dbReference>
<dbReference type="Gene3D" id="3.30.160.380">
    <property type="entry name" value="Dicer dimerisation domain"/>
    <property type="match status" value="1"/>
</dbReference>
<dbReference type="PANTHER" id="PTHR14950:SF37">
    <property type="entry name" value="ENDORIBONUCLEASE DICER"/>
    <property type="match status" value="1"/>
</dbReference>
<evidence type="ECO:0000256" key="1">
    <source>
        <dbReference type="ARBA" id="ARBA00001946"/>
    </source>
</evidence>
<evidence type="ECO:0000259" key="11">
    <source>
        <dbReference type="PROSITE" id="PS51194"/>
    </source>
</evidence>
<keyword evidence="5" id="KW-0347">Helicase</keyword>
<comment type="caution">
    <text evidence="12">The sequence shown here is derived from an EMBL/GenBank/DDBJ whole genome shotgun (WGS) entry which is preliminary data.</text>
</comment>
<dbReference type="Gene3D" id="3.40.50.300">
    <property type="entry name" value="P-loop containing nucleotide triphosphate hydrolases"/>
    <property type="match status" value="1"/>
</dbReference>
<keyword evidence="2" id="KW-0677">Repeat</keyword>
<evidence type="ECO:0000259" key="10">
    <source>
        <dbReference type="PROSITE" id="PS50821"/>
    </source>
</evidence>
<keyword evidence="3" id="KW-0547">Nucleotide-binding</keyword>
<dbReference type="SMART" id="SM00535">
    <property type="entry name" value="RIBOc"/>
    <property type="match status" value="2"/>
</dbReference>
<dbReference type="GO" id="GO:0006396">
    <property type="term" value="P:RNA processing"/>
    <property type="evidence" value="ECO:0007669"/>
    <property type="project" value="InterPro"/>
</dbReference>
<evidence type="ECO:0000256" key="6">
    <source>
        <dbReference type="ARBA" id="ARBA00022840"/>
    </source>
</evidence>
<evidence type="ECO:0000256" key="5">
    <source>
        <dbReference type="ARBA" id="ARBA00022806"/>
    </source>
</evidence>
<dbReference type="Pfam" id="PF00271">
    <property type="entry name" value="Helicase_C"/>
    <property type="match status" value="1"/>
</dbReference>
<feature type="compositionally biased region" description="Polar residues" evidence="8">
    <location>
        <begin position="1309"/>
        <end position="1325"/>
    </location>
</feature>
<dbReference type="GO" id="GO:0003723">
    <property type="term" value="F:RNA binding"/>
    <property type="evidence" value="ECO:0007669"/>
    <property type="project" value="InterPro"/>
</dbReference>
<dbReference type="PROSITE" id="PS50142">
    <property type="entry name" value="RNASE_3_2"/>
    <property type="match status" value="2"/>
</dbReference>
<dbReference type="Gene3D" id="1.10.1520.10">
    <property type="entry name" value="Ribonuclease III domain"/>
    <property type="match status" value="2"/>
</dbReference>
<dbReference type="InterPro" id="IPR038248">
    <property type="entry name" value="Dicer_dimer_sf"/>
</dbReference>
<dbReference type="OrthoDB" id="416741at2759"/>
<dbReference type="GO" id="GO:0004386">
    <property type="term" value="F:helicase activity"/>
    <property type="evidence" value="ECO:0007669"/>
    <property type="project" value="UniProtKB-KW"/>
</dbReference>
<feature type="domain" description="Helicase C-terminal" evidence="11">
    <location>
        <begin position="179"/>
        <end position="346"/>
    </location>
</feature>
<evidence type="ECO:0000256" key="3">
    <source>
        <dbReference type="ARBA" id="ARBA00022741"/>
    </source>
</evidence>
<feature type="compositionally biased region" description="Polar residues" evidence="8">
    <location>
        <begin position="343"/>
        <end position="352"/>
    </location>
</feature>
<feature type="domain" description="RNase III" evidence="9">
    <location>
        <begin position="1027"/>
        <end position="1183"/>
    </location>
</feature>
<dbReference type="GO" id="GO:0004525">
    <property type="term" value="F:ribonuclease III activity"/>
    <property type="evidence" value="ECO:0007669"/>
    <property type="project" value="InterPro"/>
</dbReference>
<dbReference type="InterPro" id="IPR001650">
    <property type="entry name" value="Helicase_C-like"/>
</dbReference>
<evidence type="ECO:0000313" key="13">
    <source>
        <dbReference type="Proteomes" id="UP000807353"/>
    </source>
</evidence>
<evidence type="ECO:0000313" key="12">
    <source>
        <dbReference type="EMBL" id="KAF9469115.1"/>
    </source>
</evidence>
<dbReference type="InterPro" id="IPR003100">
    <property type="entry name" value="PAZ_dom"/>
</dbReference>
<feature type="domain" description="RNase III" evidence="9">
    <location>
        <begin position="790"/>
        <end position="983"/>
    </location>
</feature>
<comment type="similarity">
    <text evidence="7">Belongs to the helicase family. Dicer subfamily.</text>
</comment>
<dbReference type="SUPFAM" id="SSF52540">
    <property type="entry name" value="P-loop containing nucleoside triphosphate hydrolases"/>
    <property type="match status" value="1"/>
</dbReference>
<organism evidence="12 13">
    <name type="scientific">Collybia nuda</name>
    <dbReference type="NCBI Taxonomy" id="64659"/>
    <lineage>
        <taxon>Eukaryota</taxon>
        <taxon>Fungi</taxon>
        <taxon>Dikarya</taxon>
        <taxon>Basidiomycota</taxon>
        <taxon>Agaricomycotina</taxon>
        <taxon>Agaricomycetes</taxon>
        <taxon>Agaricomycetidae</taxon>
        <taxon>Agaricales</taxon>
        <taxon>Tricholomatineae</taxon>
        <taxon>Clitocybaceae</taxon>
        <taxon>Collybia</taxon>
    </lineage>
</organism>
<gene>
    <name evidence="12" type="ORF">BDZ94DRAFT_1208489</name>
</gene>
<feature type="region of interest" description="Disordered" evidence="8">
    <location>
        <begin position="1309"/>
        <end position="1336"/>
    </location>
</feature>
<dbReference type="InterPro" id="IPR000999">
    <property type="entry name" value="RNase_III_dom"/>
</dbReference>
<keyword evidence="6" id="KW-0067">ATP-binding</keyword>
<dbReference type="GO" id="GO:0005524">
    <property type="term" value="F:ATP binding"/>
    <property type="evidence" value="ECO:0007669"/>
    <property type="project" value="UniProtKB-KW"/>
</dbReference>
<dbReference type="Pfam" id="PF03368">
    <property type="entry name" value="Dicer_dimer"/>
    <property type="match status" value="1"/>
</dbReference>
<feature type="domain" description="PAZ" evidence="10">
    <location>
        <begin position="636"/>
        <end position="765"/>
    </location>
</feature>
<evidence type="ECO:0000256" key="4">
    <source>
        <dbReference type="ARBA" id="ARBA00022801"/>
    </source>
</evidence>
<keyword evidence="13" id="KW-1185">Reference proteome</keyword>
<evidence type="ECO:0000259" key="9">
    <source>
        <dbReference type="PROSITE" id="PS50142"/>
    </source>
</evidence>
<name>A0A9P5YK83_9AGAR</name>
<dbReference type="InterPro" id="IPR027417">
    <property type="entry name" value="P-loop_NTPase"/>
</dbReference>